<evidence type="ECO:0000256" key="1">
    <source>
        <dbReference type="SAM" id="MobiDB-lite"/>
    </source>
</evidence>
<feature type="compositionally biased region" description="Polar residues" evidence="1">
    <location>
        <begin position="1"/>
        <end position="19"/>
    </location>
</feature>
<dbReference type="Proteomes" id="UP001601992">
    <property type="component" value="Unassembled WGS sequence"/>
</dbReference>
<evidence type="ECO:0000313" key="2">
    <source>
        <dbReference type="EMBL" id="MFF3574495.1"/>
    </source>
</evidence>
<dbReference type="EMBL" id="JBIAQY010000027">
    <property type="protein sequence ID" value="MFF3574495.1"/>
    <property type="molecule type" value="Genomic_DNA"/>
</dbReference>
<dbReference type="RefSeq" id="WP_040832216.1">
    <property type="nucleotide sequence ID" value="NZ_JBIAQY010000027.1"/>
</dbReference>
<accession>A0ABW6SDW3</accession>
<feature type="region of interest" description="Disordered" evidence="1">
    <location>
        <begin position="1"/>
        <end position="40"/>
    </location>
</feature>
<reference evidence="2 3" key="1">
    <citation type="submission" date="2024-10" db="EMBL/GenBank/DDBJ databases">
        <title>The Natural Products Discovery Center: Release of the First 8490 Sequenced Strains for Exploring Actinobacteria Biosynthetic Diversity.</title>
        <authorList>
            <person name="Kalkreuter E."/>
            <person name="Kautsar S.A."/>
            <person name="Yang D."/>
            <person name="Bader C.D."/>
            <person name="Teijaro C.N."/>
            <person name="Fluegel L."/>
            <person name="Davis C.M."/>
            <person name="Simpson J.R."/>
            <person name="Lauterbach L."/>
            <person name="Steele A.D."/>
            <person name="Gui C."/>
            <person name="Meng S."/>
            <person name="Li G."/>
            <person name="Viehrig K."/>
            <person name="Ye F."/>
            <person name="Su P."/>
            <person name="Kiefer A.F."/>
            <person name="Nichols A."/>
            <person name="Cepeda A.J."/>
            <person name="Yan W."/>
            <person name="Fan B."/>
            <person name="Jiang Y."/>
            <person name="Adhikari A."/>
            <person name="Zheng C.-J."/>
            <person name="Schuster L."/>
            <person name="Cowan T.M."/>
            <person name="Smanski M.J."/>
            <person name="Chevrette M.G."/>
            <person name="De Carvalho L.P.S."/>
            <person name="Shen B."/>
        </authorList>
    </citation>
    <scope>NUCLEOTIDE SEQUENCE [LARGE SCALE GENOMIC DNA]</scope>
    <source>
        <strain evidence="2 3">NPDC002593</strain>
    </source>
</reference>
<evidence type="ECO:0000313" key="3">
    <source>
        <dbReference type="Proteomes" id="UP001601992"/>
    </source>
</evidence>
<sequence>MPRATTATIDHTDVATTPAPTRAQDESDGEPLESLPGSSISCTNGREDLTIAEAHLIMQRHRTCAGTECSARRAALQILVDSGRYVLSTSRRHVHIVFGSVGIHLDYQCPQAVAEEFAERMRDHPDASVTIDHDLNPDLPPLPCGGLWPGTGVDGERTRTDLPVQSADLI</sequence>
<protein>
    <recommendedName>
        <fullName evidence="4">DUF222 domain-containing protein</fullName>
    </recommendedName>
</protein>
<organism evidence="2 3">
    <name type="scientific">Nocardia jiangxiensis</name>
    <dbReference type="NCBI Taxonomy" id="282685"/>
    <lineage>
        <taxon>Bacteria</taxon>
        <taxon>Bacillati</taxon>
        <taxon>Actinomycetota</taxon>
        <taxon>Actinomycetes</taxon>
        <taxon>Mycobacteriales</taxon>
        <taxon>Nocardiaceae</taxon>
        <taxon>Nocardia</taxon>
    </lineage>
</organism>
<name>A0ABW6SDW3_9NOCA</name>
<comment type="caution">
    <text evidence="2">The sequence shown here is derived from an EMBL/GenBank/DDBJ whole genome shotgun (WGS) entry which is preliminary data.</text>
</comment>
<evidence type="ECO:0008006" key="4">
    <source>
        <dbReference type="Google" id="ProtNLM"/>
    </source>
</evidence>
<gene>
    <name evidence="2" type="ORF">ACFYXQ_42785</name>
</gene>
<keyword evidence="3" id="KW-1185">Reference proteome</keyword>
<proteinExistence type="predicted"/>